<gene>
    <name evidence="2" type="ORF">METZ01_LOCUS464039</name>
</gene>
<evidence type="ECO:0000313" key="2">
    <source>
        <dbReference type="EMBL" id="SVE11185.1"/>
    </source>
</evidence>
<organism evidence="2">
    <name type="scientific">marine metagenome</name>
    <dbReference type="NCBI Taxonomy" id="408172"/>
    <lineage>
        <taxon>unclassified sequences</taxon>
        <taxon>metagenomes</taxon>
        <taxon>ecological metagenomes</taxon>
    </lineage>
</organism>
<name>A0A383AVG7_9ZZZZ</name>
<dbReference type="AlphaFoldDB" id="A0A383AVG7"/>
<evidence type="ECO:0000256" key="1">
    <source>
        <dbReference type="SAM" id="MobiDB-lite"/>
    </source>
</evidence>
<accession>A0A383AVG7</accession>
<proteinExistence type="predicted"/>
<protein>
    <submittedName>
        <fullName evidence="2">Uncharacterized protein</fullName>
    </submittedName>
</protein>
<feature type="non-terminal residue" evidence="2">
    <location>
        <position position="84"/>
    </location>
</feature>
<sequence length="84" mass="9552">MENEYREEGSSIVGPKKQKKQSKSSLTSSELNILKEQGIEYLEEQRNKTTVQFVDVMCGDAWKKKGYHGPVICNYADGSEYQGE</sequence>
<reference evidence="2" key="1">
    <citation type="submission" date="2018-05" db="EMBL/GenBank/DDBJ databases">
        <authorList>
            <person name="Lanie J.A."/>
            <person name="Ng W.-L."/>
            <person name="Kazmierczak K.M."/>
            <person name="Andrzejewski T.M."/>
            <person name="Davidsen T.M."/>
            <person name="Wayne K.J."/>
            <person name="Tettelin H."/>
            <person name="Glass J.I."/>
            <person name="Rusch D."/>
            <person name="Podicherti R."/>
            <person name="Tsui H.-C.T."/>
            <person name="Winkler M.E."/>
        </authorList>
    </citation>
    <scope>NUCLEOTIDE SEQUENCE</scope>
</reference>
<feature type="region of interest" description="Disordered" evidence="1">
    <location>
        <begin position="1"/>
        <end position="28"/>
    </location>
</feature>
<dbReference type="EMBL" id="UINC01194883">
    <property type="protein sequence ID" value="SVE11185.1"/>
    <property type="molecule type" value="Genomic_DNA"/>
</dbReference>